<dbReference type="InterPro" id="IPR000237">
    <property type="entry name" value="GRIP_dom"/>
</dbReference>
<feature type="domain" description="GRIP" evidence="2">
    <location>
        <begin position="967"/>
        <end position="1018"/>
    </location>
</feature>
<accession>A0A183K4G1</accession>
<sequence>MDDLKALLDAEQEKVTKLKALVVKERKVNTKIKSELEYLKSLHTRTHQESGGTVEKFDKSCCTSEFSNESTCMNEALSSELVNTSVENAVFNEHKRNFRVSTNDIDDKTAEYVTKIPVCIISASSSCETSSKDSLQSSDKHLHVPCLNETTIVPVNCLCVATQVDNLNNFDGKDSPLLQQFNTALQSLKLNNRSNLSKDELKLVFTECNRLLEEIDLCSTDNYHVPFNHSSSKSEIIKLENFCRTLPTDLNQYSHSLKQSFTKQKEERNSRHNKLSNELKHVHSDDVCDEELHILEQRVNELKHSVEYAESSFNQLSNKLTSVTHINEVYNAKLLQLQTKYNDNSLDMTQSFVKLKSLLYDSFLLPLIKYHQEVNNNKQCNLNVDYFICDNFQDDTVSKVAKSLSDFLDELKQIIKHYYTFNNKCITSSNVCIPTDYNEANIEQEKLLLDKLKSTESELINANEKILISENLISDLKSQLKNSDEKLHRMKNLLVKVKLDATEQQKKLLEFQKSQSVNVENNQELNRLTEKLSNTEKEKENLLCSLTQLRSELTQQHVLCENLQNDKCLALDRLQKLQNEYNAYKVKAQLALCNVRTLTNQVNTTDTNNSPNCEGVNTNQSDFESRSFYYSNELESMKHNLFDVQNRMKEAELHASLAQSECDLLKKELIELLMNSVRTMYFFHRHTELLCQSQKQKQSLEDQLMSITQQCENRLSAEFKELEQKYTSQLRHYEERLMLQTQKYESELRQERELWETKLASIIHTNHSPTQNSYRYEQAYGHRRNFSIPDNLNPLSANSHHKRVQGDGADNSMISPVESDTESDHAVRNCSLSHSGSERYSLADEENYKKSVHRITIPTLEQLLNHPNQYSLSENMSSQHSVKSFQEVRNVQPNQLAGLQSALTNQQRRVEYLSELLSESETNVTRLFEQNKVLKEEIRRLENNSNPTLKVQCTENQDILELNNSLHSNTSVLVEHLKDILLKVITLPKQSSERNHLMRALATFLSLKSDEFKLLEEGLNHSVTCSTSNQQQNLSSNWSSYISAVWRQ</sequence>
<evidence type="ECO:0000313" key="4">
    <source>
        <dbReference type="Proteomes" id="UP000279833"/>
    </source>
</evidence>
<dbReference type="Proteomes" id="UP000279833">
    <property type="component" value="Unassembled WGS sequence"/>
</dbReference>
<reference evidence="3 4" key="2">
    <citation type="submission" date="2018-11" db="EMBL/GenBank/DDBJ databases">
        <authorList>
            <consortium name="Pathogen Informatics"/>
        </authorList>
    </citation>
    <scope>NUCLEOTIDE SEQUENCE [LARGE SCALE GENOMIC DNA]</scope>
    <source>
        <strain evidence="3">Dakar</strain>
        <strain evidence="4">Dakar, Senegal</strain>
    </source>
</reference>
<name>A0A183K4G1_9TREM</name>
<evidence type="ECO:0000256" key="1">
    <source>
        <dbReference type="SAM" id="Coils"/>
    </source>
</evidence>
<dbReference type="PROSITE" id="PS50913">
    <property type="entry name" value="GRIP"/>
    <property type="match status" value="1"/>
</dbReference>
<feature type="coiled-coil region" evidence="1">
    <location>
        <begin position="634"/>
        <end position="668"/>
    </location>
</feature>
<dbReference type="EMBL" id="UZAK01033467">
    <property type="protein sequence ID" value="VDP37514.1"/>
    <property type="molecule type" value="Genomic_DNA"/>
</dbReference>
<evidence type="ECO:0000313" key="5">
    <source>
        <dbReference type="WBParaSite" id="SCUD_0000988101-mRNA-1"/>
    </source>
</evidence>
<feature type="coiled-coil region" evidence="1">
    <location>
        <begin position="445"/>
        <end position="493"/>
    </location>
</feature>
<keyword evidence="4" id="KW-1185">Reference proteome</keyword>
<evidence type="ECO:0000259" key="2">
    <source>
        <dbReference type="PROSITE" id="PS50913"/>
    </source>
</evidence>
<proteinExistence type="predicted"/>
<feature type="coiled-coil region" evidence="1">
    <location>
        <begin position="917"/>
        <end position="944"/>
    </location>
</feature>
<gene>
    <name evidence="3" type="ORF">SCUD_LOCUS9881</name>
</gene>
<dbReference type="AlphaFoldDB" id="A0A183K4G1"/>
<organism evidence="5">
    <name type="scientific">Schistosoma curassoni</name>
    <dbReference type="NCBI Taxonomy" id="6186"/>
    <lineage>
        <taxon>Eukaryota</taxon>
        <taxon>Metazoa</taxon>
        <taxon>Spiralia</taxon>
        <taxon>Lophotrochozoa</taxon>
        <taxon>Platyhelminthes</taxon>
        <taxon>Trematoda</taxon>
        <taxon>Digenea</taxon>
        <taxon>Strigeidida</taxon>
        <taxon>Schistosomatoidea</taxon>
        <taxon>Schistosomatidae</taxon>
        <taxon>Schistosoma</taxon>
    </lineage>
</organism>
<dbReference type="WBParaSite" id="SCUD_0000988101-mRNA-1">
    <property type="protein sequence ID" value="SCUD_0000988101-mRNA-1"/>
    <property type="gene ID" value="SCUD_0000988101"/>
</dbReference>
<reference evidence="5" key="1">
    <citation type="submission" date="2016-06" db="UniProtKB">
        <authorList>
            <consortium name="WormBaseParasite"/>
        </authorList>
    </citation>
    <scope>IDENTIFICATION</scope>
</reference>
<evidence type="ECO:0000313" key="3">
    <source>
        <dbReference type="EMBL" id="VDP37514.1"/>
    </source>
</evidence>
<protein>
    <submittedName>
        <fullName evidence="5">GRIP domain-containing protein</fullName>
    </submittedName>
</protein>
<feature type="coiled-coil region" evidence="1">
    <location>
        <begin position="518"/>
        <end position="594"/>
    </location>
</feature>
<keyword evidence="1" id="KW-0175">Coiled coil</keyword>